<accession>E2ATV8</accession>
<reference evidence="1 2" key="1">
    <citation type="journal article" date="2010" name="Science">
        <title>Genomic comparison of the ants Camponotus floridanus and Harpegnathos saltator.</title>
        <authorList>
            <person name="Bonasio R."/>
            <person name="Zhang G."/>
            <person name="Ye C."/>
            <person name="Mutti N.S."/>
            <person name="Fang X."/>
            <person name="Qin N."/>
            <person name="Donahue G."/>
            <person name="Yang P."/>
            <person name="Li Q."/>
            <person name="Li C."/>
            <person name="Zhang P."/>
            <person name="Huang Z."/>
            <person name="Berger S.L."/>
            <person name="Reinberg D."/>
            <person name="Wang J."/>
            <person name="Liebig J."/>
        </authorList>
    </citation>
    <scope>NUCLEOTIDE SEQUENCE [LARGE SCALE GENOMIC DNA]</scope>
    <source>
        <strain evidence="2">C129</strain>
    </source>
</reference>
<dbReference type="Proteomes" id="UP000000311">
    <property type="component" value="Unassembled WGS sequence"/>
</dbReference>
<evidence type="ECO:0000313" key="2">
    <source>
        <dbReference type="Proteomes" id="UP000000311"/>
    </source>
</evidence>
<organism evidence="2">
    <name type="scientific">Camponotus floridanus</name>
    <name type="common">Florida carpenter ant</name>
    <dbReference type="NCBI Taxonomy" id="104421"/>
    <lineage>
        <taxon>Eukaryota</taxon>
        <taxon>Metazoa</taxon>
        <taxon>Ecdysozoa</taxon>
        <taxon>Arthropoda</taxon>
        <taxon>Hexapoda</taxon>
        <taxon>Insecta</taxon>
        <taxon>Pterygota</taxon>
        <taxon>Neoptera</taxon>
        <taxon>Endopterygota</taxon>
        <taxon>Hymenoptera</taxon>
        <taxon>Apocrita</taxon>
        <taxon>Aculeata</taxon>
        <taxon>Formicoidea</taxon>
        <taxon>Formicidae</taxon>
        <taxon>Formicinae</taxon>
        <taxon>Camponotus</taxon>
    </lineage>
</organism>
<proteinExistence type="predicted"/>
<dbReference type="OrthoDB" id="6614360at2759"/>
<evidence type="ECO:0000313" key="1">
    <source>
        <dbReference type="EMBL" id="EFN63131.1"/>
    </source>
</evidence>
<name>E2ATV8_CAMFO</name>
<sequence>MLLRASKPCQIKAGKMYVMSMENFSSILQTSMSYVAVLTSLQ</sequence>
<protein>
    <submittedName>
        <fullName evidence="1">Uncharacterized protein</fullName>
    </submittedName>
</protein>
<keyword evidence="2" id="KW-1185">Reference proteome</keyword>
<gene>
    <name evidence="1" type="ORF">EAG_10578</name>
</gene>
<dbReference type="AlphaFoldDB" id="E2ATV8"/>
<dbReference type="InParanoid" id="E2ATV8"/>
<dbReference type="EMBL" id="GL442733">
    <property type="protein sequence ID" value="EFN63131.1"/>
    <property type="molecule type" value="Genomic_DNA"/>
</dbReference>